<dbReference type="InterPro" id="IPR014914">
    <property type="entry name" value="RES_dom"/>
</dbReference>
<proteinExistence type="predicted"/>
<dbReference type="AlphaFoldDB" id="A0A1X0DNJ6"/>
<dbReference type="STRING" id="53376.BST25_11115"/>
<sequence length="243" mass="27663">MSCIETELGPIERSVVVDQEVHRIGYVPEPWNWTPWEHAQGGRFDGRWDDPEGNWRVLYVGDCALACYLEVLAPLRPDPTLAQQLADIATEDENHFPTAKAGELPRTWCEPRRRCSATLSGRFVLPGHHKTLPTLRKRFLQLAKKHGCQDLDAGAIRYASRELTQAISAWIYTCSEPEGELVSGIEYLSRHGDNFTLWSLYERDREHKSPLQITNRTADQSVTPDDPDLVQAMEIHGITWSDD</sequence>
<comment type="caution">
    <text evidence="1">The sequence shown here is derived from an EMBL/GenBank/DDBJ whole genome shotgun (WGS) entry which is preliminary data.</text>
</comment>
<dbReference type="Proteomes" id="UP000192566">
    <property type="component" value="Unassembled WGS sequence"/>
</dbReference>
<protein>
    <submittedName>
        <fullName evidence="1">Uncharacterized protein</fullName>
    </submittedName>
</protein>
<evidence type="ECO:0000313" key="2">
    <source>
        <dbReference type="Proteomes" id="UP000192566"/>
    </source>
</evidence>
<dbReference type="Pfam" id="PF08808">
    <property type="entry name" value="RES"/>
    <property type="match status" value="1"/>
</dbReference>
<reference evidence="1 2" key="1">
    <citation type="submission" date="2017-02" db="EMBL/GenBank/DDBJ databases">
        <title>The new phylogeny of genus Mycobacterium.</title>
        <authorList>
            <person name="Tortoli E."/>
            <person name="Trovato A."/>
            <person name="Cirillo D.M."/>
        </authorList>
    </citation>
    <scope>NUCLEOTIDE SEQUENCE [LARGE SCALE GENOMIC DNA]</scope>
    <source>
        <strain evidence="1 2">DSM 44471</strain>
    </source>
</reference>
<dbReference type="EMBL" id="MVHR01000013">
    <property type="protein sequence ID" value="ORA73935.1"/>
    <property type="molecule type" value="Genomic_DNA"/>
</dbReference>
<gene>
    <name evidence="1" type="ORF">BST25_11115</name>
</gene>
<organism evidence="1 2">
    <name type="scientific">Mycobacterium heidelbergense</name>
    <dbReference type="NCBI Taxonomy" id="53376"/>
    <lineage>
        <taxon>Bacteria</taxon>
        <taxon>Bacillati</taxon>
        <taxon>Actinomycetota</taxon>
        <taxon>Actinomycetes</taxon>
        <taxon>Mycobacteriales</taxon>
        <taxon>Mycobacteriaceae</taxon>
        <taxon>Mycobacterium</taxon>
        <taxon>Mycobacterium simiae complex</taxon>
    </lineage>
</organism>
<name>A0A1X0DNJ6_MYCHE</name>
<accession>A0A1X0DNJ6</accession>
<keyword evidence="2" id="KW-1185">Reference proteome</keyword>
<evidence type="ECO:0000313" key="1">
    <source>
        <dbReference type="EMBL" id="ORA73935.1"/>
    </source>
</evidence>